<feature type="compositionally biased region" description="Acidic residues" evidence="1">
    <location>
        <begin position="946"/>
        <end position="967"/>
    </location>
</feature>
<protein>
    <submittedName>
        <fullName evidence="2">Uncharacterized protein</fullName>
    </submittedName>
</protein>
<feature type="compositionally biased region" description="Basic and acidic residues" evidence="1">
    <location>
        <begin position="461"/>
        <end position="476"/>
    </location>
</feature>
<accession>A0A1V8SGT7</accession>
<feature type="compositionally biased region" description="Polar residues" evidence="1">
    <location>
        <begin position="480"/>
        <end position="491"/>
    </location>
</feature>
<dbReference type="OrthoDB" id="3939134at2759"/>
<evidence type="ECO:0000313" key="3">
    <source>
        <dbReference type="Proteomes" id="UP000192596"/>
    </source>
</evidence>
<feature type="compositionally biased region" description="Polar residues" evidence="1">
    <location>
        <begin position="214"/>
        <end position="225"/>
    </location>
</feature>
<feature type="compositionally biased region" description="Basic and acidic residues" evidence="1">
    <location>
        <begin position="394"/>
        <end position="406"/>
    </location>
</feature>
<dbReference type="Proteomes" id="UP000192596">
    <property type="component" value="Unassembled WGS sequence"/>
</dbReference>
<dbReference type="STRING" id="1507870.A0A1V8SGT7"/>
<evidence type="ECO:0000256" key="1">
    <source>
        <dbReference type="SAM" id="MobiDB-lite"/>
    </source>
</evidence>
<feature type="compositionally biased region" description="Basic and acidic residues" evidence="1">
    <location>
        <begin position="371"/>
        <end position="380"/>
    </location>
</feature>
<feature type="compositionally biased region" description="Polar residues" evidence="1">
    <location>
        <begin position="381"/>
        <end position="391"/>
    </location>
</feature>
<gene>
    <name evidence="2" type="ORF">B0A48_15622</name>
</gene>
<feature type="region of interest" description="Disordered" evidence="1">
    <location>
        <begin position="130"/>
        <end position="169"/>
    </location>
</feature>
<proteinExistence type="predicted"/>
<organism evidence="2 3">
    <name type="scientific">Cryoendolithus antarcticus</name>
    <dbReference type="NCBI Taxonomy" id="1507870"/>
    <lineage>
        <taxon>Eukaryota</taxon>
        <taxon>Fungi</taxon>
        <taxon>Dikarya</taxon>
        <taxon>Ascomycota</taxon>
        <taxon>Pezizomycotina</taxon>
        <taxon>Dothideomycetes</taxon>
        <taxon>Dothideomycetidae</taxon>
        <taxon>Cladosporiales</taxon>
        <taxon>Cladosporiaceae</taxon>
        <taxon>Cryoendolithus</taxon>
    </lineage>
</organism>
<dbReference type="EMBL" id="NAJO01000046">
    <property type="protein sequence ID" value="OQN98355.1"/>
    <property type="molecule type" value="Genomic_DNA"/>
</dbReference>
<keyword evidence="3" id="KW-1185">Reference proteome</keyword>
<feature type="compositionally biased region" description="Basic and acidic residues" evidence="1">
    <location>
        <begin position="323"/>
        <end position="344"/>
    </location>
</feature>
<evidence type="ECO:0000313" key="2">
    <source>
        <dbReference type="EMBL" id="OQN98355.1"/>
    </source>
</evidence>
<dbReference type="AlphaFoldDB" id="A0A1V8SGT7"/>
<feature type="region of interest" description="Disordered" evidence="1">
    <location>
        <begin position="196"/>
        <end position="230"/>
    </location>
</feature>
<feature type="region of interest" description="Disordered" evidence="1">
    <location>
        <begin position="286"/>
        <end position="529"/>
    </location>
</feature>
<name>A0A1V8SGT7_9PEZI</name>
<feature type="compositionally biased region" description="Polar residues" evidence="1">
    <location>
        <begin position="913"/>
        <end position="924"/>
    </location>
</feature>
<feature type="compositionally biased region" description="Acidic residues" evidence="1">
    <location>
        <begin position="201"/>
        <end position="210"/>
    </location>
</feature>
<feature type="region of interest" description="Disordered" evidence="1">
    <location>
        <begin position="894"/>
        <end position="967"/>
    </location>
</feature>
<feature type="compositionally biased region" description="Polar residues" evidence="1">
    <location>
        <begin position="438"/>
        <end position="449"/>
    </location>
</feature>
<sequence length="967" mass="106335">MARRNTARAPQRPVYKETDEEASEQDGEEAQESTRTGEIVHLGSDLPDAPEHDSDASSEEAETGAEAGSKTAVLDHVLVPQVSAPTSDLPPRRLRVSTGRLDRPSKDAYVNQKRGEPLFASSALQRRVLTGRPRSEFDLPEDSPPKGLAARTKLAQRKPDFSPLKRSRTAQWARVDQDAIDAQLLAESQSAAVGTSAAGDADADAGDDGAGDSTLLSMKSTGTPRRSSRKSIPDFAWTKVEDAFVSTGRGLDLRAEDIIERYGLTGRTPSAVRSRLKYLGDLAAQEEKATRRQESSQATRMSVAQSWIQAETSTTPQKSNTPHKTDEAKKQADLDTSKDLEGTDRNAPPRRSPRKAGMSRRDIVSYAAKSNSRDLFRNPENDPSTESSQYNRGAFEKPKLKLKESSARLAMPKSSTGGAAQSGVATVPMALTPRDVTSGEQRQTTSAGATQPPGPDDEDAEFHSASEGEAPDRGDDAETPQATQSTNASNTSRKRQAPAAPARKTKKRRPLQTVDDDDEAESQERTLDASTPRRLFGQWVQFKKTVYDARKIIRSKTHVEYDDFETFRKSCKALIVDLQAFPGAAELSEAIPVRQRLVTLTAQVRALHTDDEVLGSERADWGIDIYACLIPHLVQVIEALVEEQERSPQGTAARSMSVDDTAEIINLMDLVQDAAGSARKNYSADPRSQYPIRQEVTQSIVVPLRDVRHSLSKQHTARIAALNSARLFAQERADEATFRATQRRIEAQEAHSKLLRAKWNMLHFERKRAEGKIFHRAKRDHLALPSNMPEFDSAGHIMERVELFHARVGPTPSMVDAAKDIVWSMPQLVALQEGLKKYAGERVLESVMLAYCQPRGPLNPFNVTEIVIQAAQIKEQLLEHCPTVEEWMRGIPDLSTWSQRGGGEENEVPDGNVPQQAHQPNATTGAEAEAARMAGTQADEPIFLSEGEDEDDDDDDDDDDDEGEEGV</sequence>
<dbReference type="InParanoid" id="A0A1V8SGT7"/>
<reference evidence="3" key="1">
    <citation type="submission" date="2017-03" db="EMBL/GenBank/DDBJ databases">
        <title>Genomes of endolithic fungi from Antarctica.</title>
        <authorList>
            <person name="Coleine C."/>
            <person name="Masonjones S."/>
            <person name="Stajich J.E."/>
        </authorList>
    </citation>
    <scope>NUCLEOTIDE SEQUENCE [LARGE SCALE GENOMIC DNA]</scope>
    <source>
        <strain evidence="3">CCFEE 5527</strain>
    </source>
</reference>
<feature type="compositionally biased region" description="Acidic residues" evidence="1">
    <location>
        <begin position="18"/>
        <end position="31"/>
    </location>
</feature>
<feature type="region of interest" description="Disordered" evidence="1">
    <location>
        <begin position="1"/>
        <end position="107"/>
    </location>
</feature>
<comment type="caution">
    <text evidence="2">The sequence shown here is derived from an EMBL/GenBank/DDBJ whole genome shotgun (WGS) entry which is preliminary data.</text>
</comment>
<feature type="compositionally biased region" description="Polar residues" evidence="1">
    <location>
        <begin position="295"/>
        <end position="322"/>
    </location>
</feature>